<accession>A0A2I7SK84</accession>
<name>A0A2I7SK84_9FLAO</name>
<dbReference type="Pfam" id="PF08811">
    <property type="entry name" value="DUF1800"/>
    <property type="match status" value="1"/>
</dbReference>
<sequence>MNSLHIQHLYLRAGFGIGYQNVKDFESKSKQRIIDSLFINTNRPAPLDIDLSELIALTNEKKGINYKKLDKKSKVAIQKLSREKVKELNYAWFRHLQTSPDVLREKMTLFWANVFVCRDNNVMHIQQYNNTLRKHALGDFRAFVKAIAREASMSNYLNNKQNVKENPNENFARELMELFTLGVEHFTETDVKEAARAFTGWSYKFNGDFYLRTKKHDYGQKQFMGETGNFDGDDIIDIILNQKQTAKFICAKVYKYFVNPKLNNDHVEELATLFYKDYNINTLMRYIFNADWFYDPANIGVKIKSPIELLLTMNSIVPYTFEKEKQLFNLQKLMGQVLLFPPNVAGWKGDTSWIDANSLMLRLNLPSVLLNNAIISLEEKGDFEDSFEDYYKRRKKGNQIKTTVSWTDFEREYGKLSSEELKKMIVISHLTKETDAFLSQLKLTSMRDYCIQLMSIPEYQLC</sequence>
<organism evidence="1 2">
    <name type="scientific">Pseudotamlana carrageenivorans</name>
    <dbReference type="NCBI Taxonomy" id="2069432"/>
    <lineage>
        <taxon>Bacteria</taxon>
        <taxon>Pseudomonadati</taxon>
        <taxon>Bacteroidota</taxon>
        <taxon>Flavobacteriia</taxon>
        <taxon>Flavobacteriales</taxon>
        <taxon>Flavobacteriaceae</taxon>
        <taxon>Pseudotamlana</taxon>
    </lineage>
</organism>
<dbReference type="OrthoDB" id="9772295at2"/>
<dbReference type="Proteomes" id="UP000236592">
    <property type="component" value="Chromosome"/>
</dbReference>
<dbReference type="EMBL" id="CP025938">
    <property type="protein sequence ID" value="AUS06303.1"/>
    <property type="molecule type" value="Genomic_DNA"/>
</dbReference>
<protein>
    <submittedName>
        <fullName evidence="1">DUF1800 domain-containing protein</fullName>
    </submittedName>
</protein>
<gene>
    <name evidence="1" type="ORF">C1A40_12980</name>
</gene>
<evidence type="ECO:0000313" key="2">
    <source>
        <dbReference type="Proteomes" id="UP000236592"/>
    </source>
</evidence>
<keyword evidence="2" id="KW-1185">Reference proteome</keyword>
<proteinExistence type="predicted"/>
<dbReference type="RefSeq" id="WP_102996260.1">
    <property type="nucleotide sequence ID" value="NZ_CP025938.1"/>
</dbReference>
<dbReference type="InterPro" id="IPR014917">
    <property type="entry name" value="DUF1800"/>
</dbReference>
<dbReference type="AlphaFoldDB" id="A0A2I7SK84"/>
<reference evidence="2" key="1">
    <citation type="submission" date="2018-01" db="EMBL/GenBank/DDBJ databases">
        <title>Complete genome of Tamlana sp. UJ94.</title>
        <authorList>
            <person name="Jung J."/>
            <person name="Chung D."/>
            <person name="Bae S.S."/>
            <person name="Baek K."/>
        </authorList>
    </citation>
    <scope>NUCLEOTIDE SEQUENCE [LARGE SCALE GENOMIC DNA]</scope>
    <source>
        <strain evidence="2">UJ94</strain>
    </source>
</reference>
<dbReference type="KEGG" id="taj:C1A40_12980"/>
<evidence type="ECO:0000313" key="1">
    <source>
        <dbReference type="EMBL" id="AUS06303.1"/>
    </source>
</evidence>